<dbReference type="SUPFAM" id="SSF69786">
    <property type="entry name" value="YggU-like"/>
    <property type="match status" value="1"/>
</dbReference>
<dbReference type="Gene3D" id="3.30.1200.10">
    <property type="entry name" value="YggU-like"/>
    <property type="match status" value="1"/>
</dbReference>
<comment type="similarity">
    <text evidence="1 2">Belongs to the UPF0235 family.</text>
</comment>
<proteinExistence type="inferred from homology"/>
<dbReference type="Proteomes" id="UP000322084">
    <property type="component" value="Unassembled WGS sequence"/>
</dbReference>
<dbReference type="HAMAP" id="MF_00634">
    <property type="entry name" value="UPF0235"/>
    <property type="match status" value="1"/>
</dbReference>
<dbReference type="RefSeq" id="WP_150000088.1">
    <property type="nucleotide sequence ID" value="NZ_BKCL01000003.1"/>
</dbReference>
<evidence type="ECO:0000313" key="3">
    <source>
        <dbReference type="EMBL" id="GEQ97658.1"/>
    </source>
</evidence>
<accession>A0A5A7MRQ5</accession>
<dbReference type="SMART" id="SM01152">
    <property type="entry name" value="DUF167"/>
    <property type="match status" value="1"/>
</dbReference>
<dbReference type="AlphaFoldDB" id="A0A5A7MRQ5"/>
<name>A0A5A7MRQ5_9PROT</name>
<evidence type="ECO:0000313" key="4">
    <source>
        <dbReference type="Proteomes" id="UP000322084"/>
    </source>
</evidence>
<reference evidence="3 4" key="1">
    <citation type="submission" date="2019-09" db="EMBL/GenBank/DDBJ databases">
        <title>NBRP : Genome information of microbial organism related human and environment.</title>
        <authorList>
            <person name="Hattori M."/>
            <person name="Oshima K."/>
            <person name="Inaba H."/>
            <person name="Suda W."/>
            <person name="Sakamoto M."/>
            <person name="Iino T."/>
            <person name="Kitahara M."/>
            <person name="Oshida Y."/>
            <person name="Iida T."/>
            <person name="Kudo T."/>
            <person name="Itoh T."/>
            <person name="Ohkuma M."/>
        </authorList>
    </citation>
    <scope>NUCLEOTIDE SEQUENCE [LARGE SCALE GENOMIC DNA]</scope>
    <source>
        <strain evidence="3 4">Hi-2</strain>
    </source>
</reference>
<dbReference type="EMBL" id="BKCL01000003">
    <property type="protein sequence ID" value="GEQ97658.1"/>
    <property type="molecule type" value="Genomic_DNA"/>
</dbReference>
<dbReference type="InterPro" id="IPR003746">
    <property type="entry name" value="DUF167"/>
</dbReference>
<gene>
    <name evidence="3" type="ORF">JCM17844_12950</name>
</gene>
<dbReference type="InterPro" id="IPR036591">
    <property type="entry name" value="YggU-like_sf"/>
</dbReference>
<evidence type="ECO:0000256" key="1">
    <source>
        <dbReference type="ARBA" id="ARBA00010364"/>
    </source>
</evidence>
<comment type="caution">
    <text evidence="3">The sequence shown here is derived from an EMBL/GenBank/DDBJ whole genome shotgun (WGS) entry which is preliminary data.</text>
</comment>
<sequence>MTASSPCFTAIEIFDRRPDGVRFSVKLTPKAASNMLDRVELDSDGAARLRVCVTVAPEKGKANKALIALLAKEFGLPKSTIHIQSGDTARLKTLHIDGDPDHLIDQLSRAMTRMSLGI</sequence>
<organism evidence="3 4">
    <name type="scientific">Iodidimonas gelatinilytica</name>
    <dbReference type="NCBI Taxonomy" id="1236966"/>
    <lineage>
        <taxon>Bacteria</taxon>
        <taxon>Pseudomonadati</taxon>
        <taxon>Pseudomonadota</taxon>
        <taxon>Alphaproteobacteria</taxon>
        <taxon>Iodidimonadales</taxon>
        <taxon>Iodidimonadaceae</taxon>
        <taxon>Iodidimonas</taxon>
    </lineage>
</organism>
<dbReference type="Pfam" id="PF02594">
    <property type="entry name" value="DUF167"/>
    <property type="match status" value="1"/>
</dbReference>
<evidence type="ECO:0000256" key="2">
    <source>
        <dbReference type="HAMAP-Rule" id="MF_00634"/>
    </source>
</evidence>
<protein>
    <recommendedName>
        <fullName evidence="2">UPF0235 protein JCM17844_12950</fullName>
    </recommendedName>
</protein>
<dbReference type="NCBIfam" id="TIGR00251">
    <property type="entry name" value="DUF167 family protein"/>
    <property type="match status" value="1"/>
</dbReference>